<dbReference type="AlphaFoldDB" id="A0A2P5AD83"/>
<protein>
    <submittedName>
        <fullName evidence="2">Uncharacterized protein</fullName>
    </submittedName>
</protein>
<proteinExistence type="predicted"/>
<evidence type="ECO:0000256" key="1">
    <source>
        <dbReference type="SAM" id="MobiDB-lite"/>
    </source>
</evidence>
<dbReference type="EMBL" id="JXTB01000655">
    <property type="protein sequence ID" value="PON34508.1"/>
    <property type="molecule type" value="Genomic_DNA"/>
</dbReference>
<reference evidence="3" key="1">
    <citation type="submission" date="2016-06" db="EMBL/GenBank/DDBJ databases">
        <title>Parallel loss of symbiosis genes in relatives of nitrogen-fixing non-legume Parasponia.</title>
        <authorList>
            <person name="Van Velzen R."/>
            <person name="Holmer R."/>
            <person name="Bu F."/>
            <person name="Rutten L."/>
            <person name="Van Zeijl A."/>
            <person name="Liu W."/>
            <person name="Santuari L."/>
            <person name="Cao Q."/>
            <person name="Sharma T."/>
            <person name="Shen D."/>
            <person name="Roswanjaya Y."/>
            <person name="Wardhani T."/>
            <person name="Kalhor M.S."/>
            <person name="Jansen J."/>
            <person name="Van den Hoogen J."/>
            <person name="Gungor B."/>
            <person name="Hartog M."/>
            <person name="Hontelez J."/>
            <person name="Verver J."/>
            <person name="Yang W.-C."/>
            <person name="Schijlen E."/>
            <person name="Repin R."/>
            <person name="Schilthuizen M."/>
            <person name="Schranz E."/>
            <person name="Heidstra R."/>
            <person name="Miyata K."/>
            <person name="Fedorova E."/>
            <person name="Kohlen W."/>
            <person name="Bisseling T."/>
            <person name="Smit S."/>
            <person name="Geurts R."/>
        </authorList>
    </citation>
    <scope>NUCLEOTIDE SEQUENCE [LARGE SCALE GENOMIC DNA]</scope>
    <source>
        <strain evidence="3">cv. WU1-14</strain>
    </source>
</reference>
<keyword evidence="3" id="KW-1185">Reference proteome</keyword>
<comment type="caution">
    <text evidence="2">The sequence shown here is derived from an EMBL/GenBank/DDBJ whole genome shotgun (WGS) entry which is preliminary data.</text>
</comment>
<feature type="compositionally biased region" description="Basic and acidic residues" evidence="1">
    <location>
        <begin position="26"/>
        <end position="45"/>
    </location>
</feature>
<sequence>MLTPPQFERPREHPTQQPEKGIQILETEKRDQPKARQERRGDCISKGKGKVADLPLVSGTESSSTDRDCGQPSQRAAINCDYLEHEQKRQSMSVFERSVGNLDRILQT</sequence>
<organism evidence="2 3">
    <name type="scientific">Parasponia andersonii</name>
    <name type="common">Sponia andersonii</name>
    <dbReference type="NCBI Taxonomy" id="3476"/>
    <lineage>
        <taxon>Eukaryota</taxon>
        <taxon>Viridiplantae</taxon>
        <taxon>Streptophyta</taxon>
        <taxon>Embryophyta</taxon>
        <taxon>Tracheophyta</taxon>
        <taxon>Spermatophyta</taxon>
        <taxon>Magnoliopsida</taxon>
        <taxon>eudicotyledons</taxon>
        <taxon>Gunneridae</taxon>
        <taxon>Pentapetalae</taxon>
        <taxon>rosids</taxon>
        <taxon>fabids</taxon>
        <taxon>Rosales</taxon>
        <taxon>Cannabaceae</taxon>
        <taxon>Parasponia</taxon>
    </lineage>
</organism>
<evidence type="ECO:0000313" key="2">
    <source>
        <dbReference type="EMBL" id="PON34508.1"/>
    </source>
</evidence>
<evidence type="ECO:0000313" key="3">
    <source>
        <dbReference type="Proteomes" id="UP000237105"/>
    </source>
</evidence>
<accession>A0A2P5AD83</accession>
<feature type="region of interest" description="Disordered" evidence="1">
    <location>
        <begin position="1"/>
        <end position="72"/>
    </location>
</feature>
<gene>
    <name evidence="2" type="ORF">PanWU01x14_343690</name>
</gene>
<dbReference type="Proteomes" id="UP000237105">
    <property type="component" value="Unassembled WGS sequence"/>
</dbReference>
<name>A0A2P5AD83_PARAD</name>